<proteinExistence type="predicted"/>
<gene>
    <name evidence="1" type="ORF">SPELUC_LOCUS8356</name>
</gene>
<dbReference type="EMBL" id="CAJVPW010012390">
    <property type="protein sequence ID" value="CAG8635129.1"/>
    <property type="molecule type" value="Genomic_DNA"/>
</dbReference>
<accession>A0ACA9N677</accession>
<sequence length="70" mass="8087">MHNSNISLAPSLYSPQMWSENLVGRPHVGVYTIIEEFQKEQQKVDHQVEAIIRSAQYPKPKKGIIKEKKI</sequence>
<name>A0ACA9N677_9GLOM</name>
<reference evidence="1" key="1">
    <citation type="submission" date="2021-06" db="EMBL/GenBank/DDBJ databases">
        <authorList>
            <person name="Kallberg Y."/>
            <person name="Tangrot J."/>
            <person name="Rosling A."/>
        </authorList>
    </citation>
    <scope>NUCLEOTIDE SEQUENCE</scope>
    <source>
        <strain evidence="1">28 12/20/2015</strain>
    </source>
</reference>
<dbReference type="Proteomes" id="UP000789366">
    <property type="component" value="Unassembled WGS sequence"/>
</dbReference>
<protein>
    <submittedName>
        <fullName evidence="1">8017_t:CDS:1</fullName>
    </submittedName>
</protein>
<evidence type="ECO:0000313" key="1">
    <source>
        <dbReference type="EMBL" id="CAG8635129.1"/>
    </source>
</evidence>
<keyword evidence="2" id="KW-1185">Reference proteome</keyword>
<comment type="caution">
    <text evidence="1">The sequence shown here is derived from an EMBL/GenBank/DDBJ whole genome shotgun (WGS) entry which is preliminary data.</text>
</comment>
<evidence type="ECO:0000313" key="2">
    <source>
        <dbReference type="Proteomes" id="UP000789366"/>
    </source>
</evidence>
<organism evidence="1 2">
    <name type="scientific">Cetraspora pellucida</name>
    <dbReference type="NCBI Taxonomy" id="1433469"/>
    <lineage>
        <taxon>Eukaryota</taxon>
        <taxon>Fungi</taxon>
        <taxon>Fungi incertae sedis</taxon>
        <taxon>Mucoromycota</taxon>
        <taxon>Glomeromycotina</taxon>
        <taxon>Glomeromycetes</taxon>
        <taxon>Diversisporales</taxon>
        <taxon>Gigasporaceae</taxon>
        <taxon>Cetraspora</taxon>
    </lineage>
</organism>